<name>A0A943DEP3_9FIRM</name>
<feature type="transmembrane region" description="Helical" evidence="1">
    <location>
        <begin position="12"/>
        <end position="33"/>
    </location>
</feature>
<keyword evidence="1" id="KW-1133">Transmembrane helix</keyword>
<evidence type="ECO:0008006" key="4">
    <source>
        <dbReference type="Google" id="ProtNLM"/>
    </source>
</evidence>
<accession>A0A943DEP3</accession>
<sequence>MKGWFQRFMSGRYGFDQFGGFLCIASLILIVIGAWVSPILYWLGLAAIIYSYFRILSRNTRKRYAENLKYLSYQNRVTTWLGKYQVRFKQRKDYHYYRCPKCGQQLRVPRGRGKISITCPKCGNQFIKKS</sequence>
<keyword evidence="1" id="KW-0472">Membrane</keyword>
<gene>
    <name evidence="2" type="ORF">KHY36_06660</name>
</gene>
<comment type="caution">
    <text evidence="2">The sequence shown here is derived from an EMBL/GenBank/DDBJ whole genome shotgun (WGS) entry which is preliminary data.</text>
</comment>
<dbReference type="EMBL" id="JAGZGG010000012">
    <property type="protein sequence ID" value="MBS5332191.1"/>
    <property type="molecule type" value="Genomic_DNA"/>
</dbReference>
<evidence type="ECO:0000313" key="2">
    <source>
        <dbReference type="EMBL" id="MBS5332191.1"/>
    </source>
</evidence>
<evidence type="ECO:0000313" key="3">
    <source>
        <dbReference type="Proteomes" id="UP000759273"/>
    </source>
</evidence>
<reference evidence="2" key="1">
    <citation type="submission" date="2021-02" db="EMBL/GenBank/DDBJ databases">
        <title>Infant gut strain persistence is associated with maternal origin, phylogeny, and functional potential including surface adhesion and iron acquisition.</title>
        <authorList>
            <person name="Lou Y.C."/>
        </authorList>
    </citation>
    <scope>NUCLEOTIDE SEQUENCE</scope>
    <source>
        <strain evidence="2">L3_101_000M1_dasL3_101_000M1_concoct_87</strain>
    </source>
</reference>
<proteinExistence type="predicted"/>
<dbReference type="AlphaFoldDB" id="A0A943DEP3"/>
<dbReference type="Gene3D" id="2.20.28.30">
    <property type="entry name" value="RNA polymerase ii, chain L"/>
    <property type="match status" value="1"/>
</dbReference>
<evidence type="ECO:0000256" key="1">
    <source>
        <dbReference type="SAM" id="Phobius"/>
    </source>
</evidence>
<protein>
    <recommendedName>
        <fullName evidence="4">Zn-finger containing protein</fullName>
    </recommendedName>
</protein>
<organism evidence="2 3">
    <name type="scientific">Subdoligranulum variabile</name>
    <dbReference type="NCBI Taxonomy" id="214851"/>
    <lineage>
        <taxon>Bacteria</taxon>
        <taxon>Bacillati</taxon>
        <taxon>Bacillota</taxon>
        <taxon>Clostridia</taxon>
        <taxon>Eubacteriales</taxon>
        <taxon>Oscillospiraceae</taxon>
        <taxon>Subdoligranulum</taxon>
    </lineage>
</organism>
<dbReference type="Proteomes" id="UP000759273">
    <property type="component" value="Unassembled WGS sequence"/>
</dbReference>
<keyword evidence="1" id="KW-0812">Transmembrane</keyword>
<feature type="transmembrane region" description="Helical" evidence="1">
    <location>
        <begin position="39"/>
        <end position="56"/>
    </location>
</feature>